<sequence>MYFKTSDGLRIYFEVSGTGKIPCLYLHGGPGYWSKSFQHFMSGPLGDKFQMIYLDQRGCGRSEHSEEESYSLNRLINDLEELRNHLGIEEWLIIGHSFGGILAVNYAVQFPNTVTGMILANATLNMFASFTQQMQAGSEILGLEWTDINTASLPEFMEAYYGILSKLIEQEAYFKLQFVDIDKKKEMDAIDREGLDSDPAFQRFVFSSAEYFQDFTLLSKEIDKPVLVISGKDDYAVGSAHYQSFKFREMDVQMLNSGHHPYVENPGAFQKVILDFAENKMK</sequence>
<proteinExistence type="inferred from homology"/>
<keyword evidence="5" id="KW-0031">Aminopeptidase</keyword>
<evidence type="ECO:0000256" key="6">
    <source>
        <dbReference type="ARBA" id="ARBA00022490"/>
    </source>
</evidence>
<evidence type="ECO:0000259" key="10">
    <source>
        <dbReference type="Pfam" id="PF00561"/>
    </source>
</evidence>
<dbReference type="InterPro" id="IPR005944">
    <property type="entry name" value="Pro_iminopeptidase"/>
</dbReference>
<dbReference type="InterPro" id="IPR000073">
    <property type="entry name" value="AB_hydrolase_1"/>
</dbReference>
<dbReference type="RefSeq" id="WP_256709719.1">
    <property type="nucleotide sequence ID" value="NZ_CP101914.1"/>
</dbReference>
<protein>
    <recommendedName>
        <fullName evidence="4">prolyl aminopeptidase</fullName>
        <ecNumber evidence="4">3.4.11.5</ecNumber>
    </recommendedName>
    <alternativeName>
        <fullName evidence="9">Prolyl aminopeptidase</fullName>
    </alternativeName>
</protein>
<dbReference type="Pfam" id="PF00561">
    <property type="entry name" value="Abhydrolase_1"/>
    <property type="match status" value="1"/>
</dbReference>
<feature type="domain" description="AB hydrolase-1" evidence="10">
    <location>
        <begin position="24"/>
        <end position="266"/>
    </location>
</feature>
<comment type="similarity">
    <text evidence="3">Belongs to the peptidase S33 family.</text>
</comment>
<evidence type="ECO:0000256" key="9">
    <source>
        <dbReference type="ARBA" id="ARBA00029605"/>
    </source>
</evidence>
<dbReference type="PRINTS" id="PR00793">
    <property type="entry name" value="PROAMNOPTASE"/>
</dbReference>
<evidence type="ECO:0000256" key="5">
    <source>
        <dbReference type="ARBA" id="ARBA00022438"/>
    </source>
</evidence>
<keyword evidence="6" id="KW-0963">Cytoplasm</keyword>
<dbReference type="GO" id="GO:0016787">
    <property type="term" value="F:hydrolase activity"/>
    <property type="evidence" value="ECO:0007669"/>
    <property type="project" value="UniProtKB-KW"/>
</dbReference>
<evidence type="ECO:0000313" key="11">
    <source>
        <dbReference type="EMBL" id="UUI04817.1"/>
    </source>
</evidence>
<evidence type="ECO:0000256" key="1">
    <source>
        <dbReference type="ARBA" id="ARBA00001585"/>
    </source>
</evidence>
<evidence type="ECO:0000256" key="7">
    <source>
        <dbReference type="ARBA" id="ARBA00022670"/>
    </source>
</evidence>
<name>A0ABY5JWP8_9BACI</name>
<dbReference type="EC" id="3.4.11.5" evidence="4"/>
<evidence type="ECO:0000256" key="3">
    <source>
        <dbReference type="ARBA" id="ARBA00010088"/>
    </source>
</evidence>
<accession>A0ABY5JWP8</accession>
<dbReference type="PANTHER" id="PTHR43722:SF1">
    <property type="entry name" value="PROLINE IMINOPEPTIDASE"/>
    <property type="match status" value="1"/>
</dbReference>
<evidence type="ECO:0000313" key="12">
    <source>
        <dbReference type="Proteomes" id="UP001059773"/>
    </source>
</evidence>
<dbReference type="InterPro" id="IPR029058">
    <property type="entry name" value="AB_hydrolase_fold"/>
</dbReference>
<keyword evidence="7" id="KW-0645">Protease</keyword>
<dbReference type="SUPFAM" id="SSF53474">
    <property type="entry name" value="alpha/beta-Hydrolases"/>
    <property type="match status" value="1"/>
</dbReference>
<dbReference type="EMBL" id="CP101914">
    <property type="protein sequence ID" value="UUI04817.1"/>
    <property type="molecule type" value="Genomic_DNA"/>
</dbReference>
<keyword evidence="12" id="KW-1185">Reference proteome</keyword>
<evidence type="ECO:0000256" key="8">
    <source>
        <dbReference type="ARBA" id="ARBA00022801"/>
    </source>
</evidence>
<dbReference type="PRINTS" id="PR00111">
    <property type="entry name" value="ABHYDROLASE"/>
</dbReference>
<evidence type="ECO:0000256" key="4">
    <source>
        <dbReference type="ARBA" id="ARBA00012568"/>
    </source>
</evidence>
<comment type="catalytic activity">
    <reaction evidence="1">
        <text>Release of N-terminal proline from a peptide.</text>
        <dbReference type="EC" id="3.4.11.5"/>
    </reaction>
</comment>
<keyword evidence="8 11" id="KW-0378">Hydrolase</keyword>
<organism evidence="11 12">
    <name type="scientific">Oceanobacillus jeddahense</name>
    <dbReference type="NCBI Taxonomy" id="1462527"/>
    <lineage>
        <taxon>Bacteria</taxon>
        <taxon>Bacillati</taxon>
        <taxon>Bacillota</taxon>
        <taxon>Bacilli</taxon>
        <taxon>Bacillales</taxon>
        <taxon>Bacillaceae</taxon>
        <taxon>Oceanobacillus</taxon>
    </lineage>
</organism>
<dbReference type="InterPro" id="IPR002410">
    <property type="entry name" value="Peptidase_S33"/>
</dbReference>
<comment type="subcellular location">
    <subcellularLocation>
        <location evidence="2">Cytoplasm</location>
    </subcellularLocation>
</comment>
<dbReference type="PANTHER" id="PTHR43722">
    <property type="entry name" value="PROLINE IMINOPEPTIDASE"/>
    <property type="match status" value="1"/>
</dbReference>
<gene>
    <name evidence="11" type="ORF">NP439_09335</name>
</gene>
<evidence type="ECO:0000256" key="2">
    <source>
        <dbReference type="ARBA" id="ARBA00004496"/>
    </source>
</evidence>
<dbReference type="Proteomes" id="UP001059773">
    <property type="component" value="Chromosome"/>
</dbReference>
<dbReference type="Gene3D" id="3.40.50.1820">
    <property type="entry name" value="alpha/beta hydrolase"/>
    <property type="match status" value="1"/>
</dbReference>
<reference evidence="11" key="1">
    <citation type="submission" date="2022-07" db="EMBL/GenBank/DDBJ databases">
        <title>FELIX.</title>
        <authorList>
            <person name="Wan K.H."/>
            <person name="Park S."/>
            <person name="Lawrence Q."/>
            <person name="Eichenberger J.P."/>
            <person name="Booth B.W."/>
            <person name="Piaggio A.J."/>
            <person name="Chandler J.C."/>
            <person name="Franklin A.B."/>
            <person name="Celniker S.E."/>
        </authorList>
    </citation>
    <scope>NUCLEOTIDE SEQUENCE</scope>
    <source>
        <strain evidence="11">QA-1986 374</strain>
    </source>
</reference>